<protein>
    <submittedName>
        <fullName evidence="2">Class I SAM-dependent methyltransferase</fullName>
    </submittedName>
</protein>
<evidence type="ECO:0000313" key="2">
    <source>
        <dbReference type="EMBL" id="QOR44701.1"/>
    </source>
</evidence>
<dbReference type="AlphaFoldDB" id="A0A7M1QSC5"/>
<dbReference type="GO" id="GO:0008757">
    <property type="term" value="F:S-adenosylmethionine-dependent methyltransferase activity"/>
    <property type="evidence" value="ECO:0007669"/>
    <property type="project" value="InterPro"/>
</dbReference>
<dbReference type="EMBL" id="CP063213">
    <property type="protein sequence ID" value="QOR44701.1"/>
    <property type="molecule type" value="Genomic_DNA"/>
</dbReference>
<dbReference type="PANTHER" id="PTHR42912:SF93">
    <property type="entry name" value="N6-ADENOSINE-METHYLTRANSFERASE TMT1A"/>
    <property type="match status" value="1"/>
</dbReference>
<keyword evidence="3" id="KW-1185">Reference proteome</keyword>
<evidence type="ECO:0000259" key="1">
    <source>
        <dbReference type="Pfam" id="PF08241"/>
    </source>
</evidence>
<dbReference type="RefSeq" id="WP_193327528.1">
    <property type="nucleotide sequence ID" value="NZ_CP053291.1"/>
</dbReference>
<sequence>MSAGFMPLQPHDDDGAANAQWWTENSDEYLAEHGEVLGEADFVWGPEGLREEEAQVLGSPSCLQGLRILEIGSGAAQCSRYLAGLGLDVTACDISPGMIAAAARLNADAHLTFPLAVADARRLPYENESFDVVFTSFGAIDFIENLAELHREVRRVLAPGGRWVFSASHPLKWVFADDANSFRVKRSYWDRTPYVERTESGDLEYVNFHHTLADHVNALAEFGFTIEEMIEPTWPAGRTTVWGAWGPVRSSRIPGTIIFATRAR</sequence>
<dbReference type="Pfam" id="PF08241">
    <property type="entry name" value="Methyltransf_11"/>
    <property type="match status" value="1"/>
</dbReference>
<proteinExistence type="predicted"/>
<dbReference type="InterPro" id="IPR050508">
    <property type="entry name" value="Methyltransf_Superfamily"/>
</dbReference>
<gene>
    <name evidence="2" type="ORF">INS88_05140</name>
</gene>
<dbReference type="PANTHER" id="PTHR42912">
    <property type="entry name" value="METHYLTRANSFERASE"/>
    <property type="match status" value="1"/>
</dbReference>
<keyword evidence="2" id="KW-0808">Transferase</keyword>
<dbReference type="CDD" id="cd02440">
    <property type="entry name" value="AdoMet_MTases"/>
    <property type="match status" value="1"/>
</dbReference>
<dbReference type="SUPFAM" id="SSF53335">
    <property type="entry name" value="S-adenosyl-L-methionine-dependent methyltransferases"/>
    <property type="match status" value="1"/>
</dbReference>
<accession>A0A8A5U2J6</accession>
<organism evidence="2 3">
    <name type="scientific">Trueperella pecoris</name>
    <dbReference type="NCBI Taxonomy" id="2733571"/>
    <lineage>
        <taxon>Bacteria</taxon>
        <taxon>Bacillati</taxon>
        <taxon>Actinomycetota</taxon>
        <taxon>Actinomycetes</taxon>
        <taxon>Actinomycetales</taxon>
        <taxon>Actinomycetaceae</taxon>
        <taxon>Trueperella</taxon>
    </lineage>
</organism>
<evidence type="ECO:0000313" key="3">
    <source>
        <dbReference type="Proteomes" id="UP000595053"/>
    </source>
</evidence>
<dbReference type="InterPro" id="IPR013216">
    <property type="entry name" value="Methyltransf_11"/>
</dbReference>
<feature type="domain" description="Methyltransferase type 11" evidence="1">
    <location>
        <begin position="69"/>
        <end position="165"/>
    </location>
</feature>
<reference evidence="2 3" key="1">
    <citation type="submission" date="2020-10" db="EMBL/GenBank/DDBJ databases">
        <title>Trueperella pecoris sp. nov. isolated from bovine and porcine specimens.</title>
        <authorList>
            <person name="Schoenecker L."/>
            <person name="Schnydrig P."/>
            <person name="Brodard I."/>
            <person name="Thomann A."/>
            <person name="Hemphill A."/>
            <person name="Rodriguez-Campos S."/>
            <person name="Perreten V."/>
            <person name="Jores J."/>
            <person name="Kittl S."/>
        </authorList>
    </citation>
    <scope>NUCLEOTIDE SEQUENCE [LARGE SCALE GENOMIC DNA]</scope>
    <source>
        <strain evidence="2 3">15A0121</strain>
    </source>
</reference>
<dbReference type="InterPro" id="IPR029063">
    <property type="entry name" value="SAM-dependent_MTases_sf"/>
</dbReference>
<dbReference type="Gene3D" id="3.40.50.150">
    <property type="entry name" value="Vaccinia Virus protein VP39"/>
    <property type="match status" value="1"/>
</dbReference>
<keyword evidence="2" id="KW-0489">Methyltransferase</keyword>
<name>A0A7M1QSC5_9ACTO</name>
<dbReference type="GO" id="GO:0032259">
    <property type="term" value="P:methylation"/>
    <property type="evidence" value="ECO:0007669"/>
    <property type="project" value="UniProtKB-KW"/>
</dbReference>
<dbReference type="Proteomes" id="UP000595053">
    <property type="component" value="Chromosome"/>
</dbReference>
<accession>A0A7M1QSC5</accession>